<evidence type="ECO:0000313" key="3">
    <source>
        <dbReference type="Proteomes" id="UP000042958"/>
    </source>
</evidence>
<gene>
    <name evidence="2" type="ORF">PMG11_10052</name>
</gene>
<dbReference type="Proteomes" id="UP000042958">
    <property type="component" value="Unassembled WGS sequence"/>
</dbReference>
<keyword evidence="3" id="KW-1185">Reference proteome</keyword>
<dbReference type="OrthoDB" id="4364447at2759"/>
<reference evidence="3" key="1">
    <citation type="journal article" date="2015" name="Genome Announc.">
        <title>Draft genome sequence of the fungus Penicillium brasilianum MG11.</title>
        <authorList>
            <person name="Horn F."/>
            <person name="Linde J."/>
            <person name="Mattern D.J."/>
            <person name="Walther G."/>
            <person name="Guthke R."/>
            <person name="Brakhage A.A."/>
            <person name="Valiante V."/>
        </authorList>
    </citation>
    <scope>NUCLEOTIDE SEQUENCE [LARGE SCALE GENOMIC DNA]</scope>
    <source>
        <strain evidence="3">MG11</strain>
    </source>
</reference>
<dbReference type="AlphaFoldDB" id="A0A0F7TZX5"/>
<feature type="region of interest" description="Disordered" evidence="1">
    <location>
        <begin position="1"/>
        <end position="65"/>
    </location>
</feature>
<dbReference type="EMBL" id="CDHK01000011">
    <property type="protein sequence ID" value="CEJ61521.1"/>
    <property type="molecule type" value="Genomic_DNA"/>
</dbReference>
<name>A0A0F7TZX5_PENBI</name>
<proteinExistence type="predicted"/>
<dbReference type="STRING" id="104259.A0A0F7TZX5"/>
<organism evidence="2 3">
    <name type="scientific">Penicillium brasilianum</name>
    <dbReference type="NCBI Taxonomy" id="104259"/>
    <lineage>
        <taxon>Eukaryota</taxon>
        <taxon>Fungi</taxon>
        <taxon>Dikarya</taxon>
        <taxon>Ascomycota</taxon>
        <taxon>Pezizomycotina</taxon>
        <taxon>Eurotiomycetes</taxon>
        <taxon>Eurotiomycetidae</taxon>
        <taxon>Eurotiales</taxon>
        <taxon>Aspergillaceae</taxon>
        <taxon>Penicillium</taxon>
    </lineage>
</organism>
<evidence type="ECO:0000256" key="1">
    <source>
        <dbReference type="SAM" id="MobiDB-lite"/>
    </source>
</evidence>
<protein>
    <submittedName>
        <fullName evidence="2">Uncharacterized protein</fullName>
    </submittedName>
</protein>
<sequence length="462" mass="52275">MTANSNPDDYDLQPYDSHSVDHNWQNAPTPGYFGCTPTSRGGFSPSPDASTEDGQEDLSQNKTESPRLLQLSEWHDGTLDDELPANYIQYTIEWKVMVNKKVISRDTEEDVALTPSAYWPMTLKCKLEKLLEGKPSYKGRVRSDDTAIVVSVNDRSQRDLMKRFDHLDIDWATVEKQLLRWGALFLRGKRLRLSITFKFVEDDRLCRTISGRVEKRGRSSVTKRMLNERDAQLDAEEHTSGQESVWRAVYNLMRCPSSSCHLGPHCWQDPHGKKHHALRSHHLKRLIAFVEKGGTLESHGDVPNSFREELYLEERQRLESQQSKNKMGGSWGGSLPINININGMPPSFQAQVPSSAAIPPQAQVQNDLNIPGLRDVAVKQYTAWHEANVEDDALKAQFRQARDVALANGLDLKLIHDDQNPSFFVDKGIMVGIARQFVRDIGTWVRSLDSVPSTEEASVVVD</sequence>
<accession>A0A0F7TZX5</accession>
<evidence type="ECO:0000313" key="2">
    <source>
        <dbReference type="EMBL" id="CEJ61521.1"/>
    </source>
</evidence>